<protein>
    <recommendedName>
        <fullName evidence="2">Cytolethal distending toxin subunit A</fullName>
    </recommendedName>
</protein>
<name>A0A377JPJ9_9HELI</name>
<dbReference type="GO" id="GO:0009279">
    <property type="term" value="C:cell outer membrane"/>
    <property type="evidence" value="ECO:0007669"/>
    <property type="project" value="UniProtKB-SubCell"/>
</dbReference>
<keyword evidence="9" id="KW-0998">Cell outer membrane</keyword>
<organism evidence="11 12">
    <name type="scientific">Helicobacter cinaedi</name>
    <dbReference type="NCBI Taxonomy" id="213"/>
    <lineage>
        <taxon>Bacteria</taxon>
        <taxon>Pseudomonadati</taxon>
        <taxon>Campylobacterota</taxon>
        <taxon>Epsilonproteobacteria</taxon>
        <taxon>Campylobacterales</taxon>
        <taxon>Helicobacteraceae</taxon>
        <taxon>Helicobacter</taxon>
    </lineage>
</organism>
<gene>
    <name evidence="11" type="primary">cdtA</name>
    <name evidence="11" type="ORF">NCTC12221_01145</name>
</gene>
<evidence type="ECO:0000256" key="3">
    <source>
        <dbReference type="ARBA" id="ARBA00022656"/>
    </source>
</evidence>
<evidence type="ECO:0000313" key="11">
    <source>
        <dbReference type="EMBL" id="STP09699.1"/>
    </source>
</evidence>
<evidence type="ECO:0000256" key="7">
    <source>
        <dbReference type="ARBA" id="ARBA00023136"/>
    </source>
</evidence>
<dbReference type="GO" id="GO:0090729">
    <property type="term" value="F:toxin activity"/>
    <property type="evidence" value="ECO:0007669"/>
    <property type="project" value="UniProtKB-KW"/>
</dbReference>
<evidence type="ECO:0000256" key="1">
    <source>
        <dbReference type="ARBA" id="ARBA00004459"/>
    </source>
</evidence>
<dbReference type="InterPro" id="IPR015957">
    <property type="entry name" value="CDtoxinA"/>
</dbReference>
<dbReference type="InterPro" id="IPR003558">
    <property type="entry name" value="CDtoxinA/C"/>
</dbReference>
<evidence type="ECO:0000256" key="10">
    <source>
        <dbReference type="ARBA" id="ARBA00023288"/>
    </source>
</evidence>
<keyword evidence="6" id="KW-0843">Virulence</keyword>
<keyword evidence="4" id="KW-0732">Signal</keyword>
<dbReference type="PROSITE" id="PS50231">
    <property type="entry name" value="RICIN_B_LECTIN"/>
    <property type="match status" value="1"/>
</dbReference>
<dbReference type="EMBL" id="UGHZ01000001">
    <property type="protein sequence ID" value="STP09699.1"/>
    <property type="molecule type" value="Genomic_DNA"/>
</dbReference>
<accession>A0A377JPJ9</accession>
<dbReference type="Gene3D" id="2.80.10.50">
    <property type="match status" value="1"/>
</dbReference>
<keyword evidence="7" id="KW-0472">Membrane</keyword>
<reference evidence="11 12" key="1">
    <citation type="submission" date="2018-06" db="EMBL/GenBank/DDBJ databases">
        <authorList>
            <consortium name="Pathogen Informatics"/>
            <person name="Doyle S."/>
        </authorList>
    </citation>
    <scope>NUCLEOTIDE SEQUENCE [LARGE SCALE GENOMIC DNA]</scope>
    <source>
        <strain evidence="11 12">NCTC12221</strain>
    </source>
</reference>
<keyword evidence="10" id="KW-0449">Lipoprotein</keyword>
<dbReference type="Proteomes" id="UP000255335">
    <property type="component" value="Unassembled WGS sequence"/>
</dbReference>
<sequence>MKNRIYAAFVVGYILAFGGCGTKISDVNPTAGLIGHYKDSDPLKIGSKPTPPAKQSTPALVVGPIVVPEDQNKRFNTRVRTQITEEMVGKGSRNAVLPIKHPPLVGSSGVNAPPIPPQNGDWIVLMSPGGAALTVWALAQGNWIWGYTLIDSIGFGGARVWRLRFFDNDEVMIENGETRTCLNAYKNGLIHMACNTKNRYQRFKLIPMSNESFQLKNVGFDQCVQAPIGDIFGDFHRVTSIFLTKCATGSNLDQQWYVAPPTFLVRPLYRRDIDK</sequence>
<dbReference type="RefSeq" id="WP_115026340.1">
    <property type="nucleotide sequence ID" value="NZ_AP025204.1"/>
</dbReference>
<dbReference type="PROSITE" id="PS51257">
    <property type="entry name" value="PROKAR_LIPOPROTEIN"/>
    <property type="match status" value="1"/>
</dbReference>
<proteinExistence type="predicted"/>
<dbReference type="GO" id="GO:0030246">
    <property type="term" value="F:carbohydrate binding"/>
    <property type="evidence" value="ECO:0007669"/>
    <property type="project" value="UniProtKB-KW"/>
</dbReference>
<evidence type="ECO:0000256" key="6">
    <source>
        <dbReference type="ARBA" id="ARBA00023026"/>
    </source>
</evidence>
<dbReference type="AlphaFoldDB" id="A0A377JPJ9"/>
<keyword evidence="8" id="KW-0564">Palmitate</keyword>
<keyword evidence="5" id="KW-0430">Lectin</keyword>
<dbReference type="SUPFAM" id="SSF50370">
    <property type="entry name" value="Ricin B-like lectins"/>
    <property type="match status" value="1"/>
</dbReference>
<dbReference type="Pfam" id="PF03498">
    <property type="entry name" value="CDtoxinA"/>
    <property type="match status" value="1"/>
</dbReference>
<evidence type="ECO:0000256" key="5">
    <source>
        <dbReference type="ARBA" id="ARBA00022734"/>
    </source>
</evidence>
<dbReference type="CDD" id="cd23414">
    <property type="entry name" value="beta-trefoil_Ricin_CdtA"/>
    <property type="match status" value="1"/>
</dbReference>
<keyword evidence="3" id="KW-0800">Toxin</keyword>
<evidence type="ECO:0000256" key="9">
    <source>
        <dbReference type="ARBA" id="ARBA00023237"/>
    </source>
</evidence>
<evidence type="ECO:0000256" key="2">
    <source>
        <dbReference type="ARBA" id="ARBA00016112"/>
    </source>
</evidence>
<dbReference type="InterPro" id="IPR035992">
    <property type="entry name" value="Ricin_B-like_lectins"/>
</dbReference>
<evidence type="ECO:0000256" key="8">
    <source>
        <dbReference type="ARBA" id="ARBA00023139"/>
    </source>
</evidence>
<dbReference type="PRINTS" id="PR01387">
    <property type="entry name" value="CDTOXINA"/>
</dbReference>
<evidence type="ECO:0000256" key="4">
    <source>
        <dbReference type="ARBA" id="ARBA00022729"/>
    </source>
</evidence>
<evidence type="ECO:0000313" key="12">
    <source>
        <dbReference type="Proteomes" id="UP000255335"/>
    </source>
</evidence>
<comment type="subcellular location">
    <subcellularLocation>
        <location evidence="1">Cell outer membrane</location>
        <topology evidence="1">Lipid-anchor</topology>
    </subcellularLocation>
</comment>